<feature type="signal peptide" evidence="1">
    <location>
        <begin position="1"/>
        <end position="18"/>
    </location>
</feature>
<dbReference type="AlphaFoldDB" id="A0A8S9WVE3"/>
<feature type="chain" id="PRO_5035871115" description="Peptidase S1 domain-containing protein" evidence="1">
    <location>
        <begin position="19"/>
        <end position="333"/>
    </location>
</feature>
<protein>
    <recommendedName>
        <fullName evidence="2">Peptidase S1 domain-containing protein</fullName>
    </recommendedName>
</protein>
<dbReference type="SUPFAM" id="SSF50494">
    <property type="entry name" value="Trypsin-like serine proteases"/>
    <property type="match status" value="1"/>
</dbReference>
<comment type="caution">
    <text evidence="3">The sequence shown here is derived from an EMBL/GenBank/DDBJ whole genome shotgun (WGS) entry which is preliminary data.</text>
</comment>
<dbReference type="InterPro" id="IPR009003">
    <property type="entry name" value="Peptidase_S1_PA"/>
</dbReference>
<reference evidence="3" key="1">
    <citation type="journal article" date="2021" name="Mol. Ecol. Resour.">
        <title>Apolygus lucorum genome provides insights into omnivorousness and mesophyll feeding.</title>
        <authorList>
            <person name="Liu Y."/>
            <person name="Liu H."/>
            <person name="Wang H."/>
            <person name="Huang T."/>
            <person name="Liu B."/>
            <person name="Yang B."/>
            <person name="Yin L."/>
            <person name="Li B."/>
            <person name="Zhang Y."/>
            <person name="Zhang S."/>
            <person name="Jiang F."/>
            <person name="Zhang X."/>
            <person name="Ren Y."/>
            <person name="Wang B."/>
            <person name="Wang S."/>
            <person name="Lu Y."/>
            <person name="Wu K."/>
            <person name="Fan W."/>
            <person name="Wang G."/>
        </authorList>
    </citation>
    <scope>NUCLEOTIDE SEQUENCE</scope>
    <source>
        <strain evidence="3">12Hb</strain>
    </source>
</reference>
<dbReference type="GO" id="GO:0004252">
    <property type="term" value="F:serine-type endopeptidase activity"/>
    <property type="evidence" value="ECO:0007669"/>
    <property type="project" value="InterPro"/>
</dbReference>
<dbReference type="PROSITE" id="PS50240">
    <property type="entry name" value="TRYPSIN_DOM"/>
    <property type="match status" value="1"/>
</dbReference>
<keyword evidence="4" id="KW-1185">Reference proteome</keyword>
<accession>A0A8S9WVE3</accession>
<sequence length="333" mass="37481">MAVSVLISLLASISLSRAVEIGETQYLQGDVFPWIEALLDNLNEVSCNANLISNFVSVTACECLAIRPVELHVPLTIRNGSEERYSLLGGTHRRWPDVDPNNLVKPISFHVHDKCNVSIIFGRMKWVYNYGIIMHNPFVWQVGVRLEPMPTWSIDPFRMETRFKELVTYGFHCFVVGWTSTSANAVRIRVGILDGLNCSKYSCEATKVGHGECSPTAVTCAANTSSDMTVARPFCHLEPGMPLICGQTADTYAITEGSLCDFDKIVHLWKVSPILGWIDKFVKTDVSKLTHNQTHKGYFERQRGLENLTPIEGKGFKPYFSLYFTLIFFIFVI</sequence>
<evidence type="ECO:0000259" key="2">
    <source>
        <dbReference type="PROSITE" id="PS50240"/>
    </source>
</evidence>
<evidence type="ECO:0000313" key="4">
    <source>
        <dbReference type="Proteomes" id="UP000466442"/>
    </source>
</evidence>
<dbReference type="Proteomes" id="UP000466442">
    <property type="component" value="Unassembled WGS sequence"/>
</dbReference>
<gene>
    <name evidence="3" type="ORF">GE061_006358</name>
</gene>
<dbReference type="EMBL" id="WIXP02000014">
    <property type="protein sequence ID" value="KAF6200058.1"/>
    <property type="molecule type" value="Genomic_DNA"/>
</dbReference>
<proteinExistence type="predicted"/>
<dbReference type="GO" id="GO:0006508">
    <property type="term" value="P:proteolysis"/>
    <property type="evidence" value="ECO:0007669"/>
    <property type="project" value="InterPro"/>
</dbReference>
<evidence type="ECO:0000256" key="1">
    <source>
        <dbReference type="SAM" id="SignalP"/>
    </source>
</evidence>
<dbReference type="InterPro" id="IPR001254">
    <property type="entry name" value="Trypsin_dom"/>
</dbReference>
<dbReference type="InterPro" id="IPR043504">
    <property type="entry name" value="Peptidase_S1_PA_chymotrypsin"/>
</dbReference>
<dbReference type="Gene3D" id="2.40.10.10">
    <property type="entry name" value="Trypsin-like serine proteases"/>
    <property type="match status" value="1"/>
</dbReference>
<name>A0A8S9WVE3_APOLU</name>
<feature type="domain" description="Peptidase S1" evidence="2">
    <location>
        <begin position="20"/>
        <end position="283"/>
    </location>
</feature>
<evidence type="ECO:0000313" key="3">
    <source>
        <dbReference type="EMBL" id="KAF6200058.1"/>
    </source>
</evidence>
<keyword evidence="1" id="KW-0732">Signal</keyword>
<organism evidence="3 4">
    <name type="scientific">Apolygus lucorum</name>
    <name type="common">Small green plant bug</name>
    <name type="synonym">Lygocoris lucorum</name>
    <dbReference type="NCBI Taxonomy" id="248454"/>
    <lineage>
        <taxon>Eukaryota</taxon>
        <taxon>Metazoa</taxon>
        <taxon>Ecdysozoa</taxon>
        <taxon>Arthropoda</taxon>
        <taxon>Hexapoda</taxon>
        <taxon>Insecta</taxon>
        <taxon>Pterygota</taxon>
        <taxon>Neoptera</taxon>
        <taxon>Paraneoptera</taxon>
        <taxon>Hemiptera</taxon>
        <taxon>Heteroptera</taxon>
        <taxon>Panheteroptera</taxon>
        <taxon>Cimicomorpha</taxon>
        <taxon>Miridae</taxon>
        <taxon>Mirini</taxon>
        <taxon>Apolygus</taxon>
    </lineage>
</organism>